<name>A0A6L2IZH5_TANCI</name>
<feature type="region of interest" description="Disordered" evidence="1">
    <location>
        <begin position="554"/>
        <end position="587"/>
    </location>
</feature>
<evidence type="ECO:0000313" key="2">
    <source>
        <dbReference type="EMBL" id="GEU30143.1"/>
    </source>
</evidence>
<dbReference type="AlphaFoldDB" id="A0A6L2IZH5"/>
<proteinExistence type="predicted"/>
<sequence length="670" mass="75578">MPAEPGQPNQVNRTRIEVGFHEECTDFVFDSFYLHNEDDLFGHIRMFPQLVIILEEEMCTSDTLAEYMILFGADNRLAMLDKDLYDFWKSRMELYKKSREYGRIMLESVEHGPLIWLSIEENGSSYNNPQLQQQFPPSQYGSIHPTQHYSSTFSSEPQFNHSSLPPSYPYQSQINHQTSSVIQIAYQSPQVTTHPMTELTLVDSGLAVLIFSLGDDPIACLNKEMAFLTAIASSSVSLTNNQLRASLNLINHATIQDGRVTVQQIQGRQGNASWYKDKAMLAEAQEAGQTLDEEKLAFLADLGVLDGQAIQTIILNNAGFQTKDLDTYDFDCDDISNAKVVLMANISNYGSDVISEVPHSETYLNDMDNQSVHTMQDFKQIPILDVTDEAITKAPKELTKVSLVNESLKNLKLHHANFDKVVKIKTTPNARTEVMGKEIVYIVAQKPSANIIVPRMLKLDLDPLAPKLLHNREAHIDYLKYTQEQADILQGIVKQAKAKHPLDNTLNFACKHAQQIQELLVYVRDTCPNTIKLSAKNVAGTPKKMSRKLGLKCSTSNCRSKPTGNKKNDRISQTPSRNMKNKVEAQPKKVNKKNRILEPIHDVDVKQSQLNASSEIIYATCKKSMFNGVHDMCLIDFVENVNSRAKSAKKQKKFGNQRVMYSLKWDLSGN</sequence>
<organism evidence="2">
    <name type="scientific">Tanacetum cinerariifolium</name>
    <name type="common">Dalmatian daisy</name>
    <name type="synonym">Chrysanthemum cinerariifolium</name>
    <dbReference type="NCBI Taxonomy" id="118510"/>
    <lineage>
        <taxon>Eukaryota</taxon>
        <taxon>Viridiplantae</taxon>
        <taxon>Streptophyta</taxon>
        <taxon>Embryophyta</taxon>
        <taxon>Tracheophyta</taxon>
        <taxon>Spermatophyta</taxon>
        <taxon>Magnoliopsida</taxon>
        <taxon>eudicotyledons</taxon>
        <taxon>Gunneridae</taxon>
        <taxon>Pentapetalae</taxon>
        <taxon>asterids</taxon>
        <taxon>campanulids</taxon>
        <taxon>Asterales</taxon>
        <taxon>Asteraceae</taxon>
        <taxon>Asteroideae</taxon>
        <taxon>Anthemideae</taxon>
        <taxon>Anthemidinae</taxon>
        <taxon>Tanacetum</taxon>
    </lineage>
</organism>
<protein>
    <submittedName>
        <fullName evidence="2">Uncharacterized protein</fullName>
    </submittedName>
</protein>
<dbReference type="EMBL" id="BKCJ010000131">
    <property type="protein sequence ID" value="GEU30143.1"/>
    <property type="molecule type" value="Genomic_DNA"/>
</dbReference>
<comment type="caution">
    <text evidence="2">The sequence shown here is derived from an EMBL/GenBank/DDBJ whole genome shotgun (WGS) entry which is preliminary data.</text>
</comment>
<evidence type="ECO:0000256" key="1">
    <source>
        <dbReference type="SAM" id="MobiDB-lite"/>
    </source>
</evidence>
<accession>A0A6L2IZH5</accession>
<gene>
    <name evidence="2" type="ORF">Tci_002121</name>
</gene>
<feature type="compositionally biased region" description="Polar residues" evidence="1">
    <location>
        <begin position="554"/>
        <end position="578"/>
    </location>
</feature>
<reference evidence="2" key="1">
    <citation type="journal article" date="2019" name="Sci. Rep.">
        <title>Draft genome of Tanacetum cinerariifolium, the natural source of mosquito coil.</title>
        <authorList>
            <person name="Yamashiro T."/>
            <person name="Shiraishi A."/>
            <person name="Satake H."/>
            <person name="Nakayama K."/>
        </authorList>
    </citation>
    <scope>NUCLEOTIDE SEQUENCE</scope>
</reference>